<evidence type="ECO:0000313" key="1">
    <source>
        <dbReference type="EMBL" id="GFO48235.1"/>
    </source>
</evidence>
<sequence>MIGLRRSGGLAGVAVGYLRPANPVEPAITHLIEFIILVWPDTVRVIYKLDSLPGLNSLRPAPPCLEWSGYCVISETDPHAPLVHFLILTGLCPANIAQVALRRQVANCVTLEWVYQ</sequence>
<reference evidence="1 2" key="1">
    <citation type="journal article" date="2021" name="Elife">
        <title>Chloroplast acquisition without the gene transfer in kleptoplastic sea slugs, Plakobranchus ocellatus.</title>
        <authorList>
            <person name="Maeda T."/>
            <person name="Takahashi S."/>
            <person name="Yoshida T."/>
            <person name="Shimamura S."/>
            <person name="Takaki Y."/>
            <person name="Nagai Y."/>
            <person name="Toyoda A."/>
            <person name="Suzuki Y."/>
            <person name="Arimoto A."/>
            <person name="Ishii H."/>
            <person name="Satoh N."/>
            <person name="Nishiyama T."/>
            <person name="Hasebe M."/>
            <person name="Maruyama T."/>
            <person name="Minagawa J."/>
            <person name="Obokata J."/>
            <person name="Shigenobu S."/>
        </authorList>
    </citation>
    <scope>NUCLEOTIDE SEQUENCE [LARGE SCALE GENOMIC DNA]</scope>
</reference>
<dbReference type="EMBL" id="BLXT01008384">
    <property type="protein sequence ID" value="GFO48235.1"/>
    <property type="molecule type" value="Genomic_DNA"/>
</dbReference>
<accession>A0AAV4DVP9</accession>
<protein>
    <submittedName>
        <fullName evidence="1">Uncharacterized protein</fullName>
    </submittedName>
</protein>
<keyword evidence="2" id="KW-1185">Reference proteome</keyword>
<proteinExistence type="predicted"/>
<dbReference type="Proteomes" id="UP000735302">
    <property type="component" value="Unassembled WGS sequence"/>
</dbReference>
<evidence type="ECO:0000313" key="2">
    <source>
        <dbReference type="Proteomes" id="UP000735302"/>
    </source>
</evidence>
<name>A0AAV4DVP9_9GAST</name>
<gene>
    <name evidence="1" type="ORF">PoB_007474000</name>
</gene>
<dbReference type="AlphaFoldDB" id="A0AAV4DVP9"/>
<comment type="caution">
    <text evidence="1">The sequence shown here is derived from an EMBL/GenBank/DDBJ whole genome shotgun (WGS) entry which is preliminary data.</text>
</comment>
<organism evidence="1 2">
    <name type="scientific">Plakobranchus ocellatus</name>
    <dbReference type="NCBI Taxonomy" id="259542"/>
    <lineage>
        <taxon>Eukaryota</taxon>
        <taxon>Metazoa</taxon>
        <taxon>Spiralia</taxon>
        <taxon>Lophotrochozoa</taxon>
        <taxon>Mollusca</taxon>
        <taxon>Gastropoda</taxon>
        <taxon>Heterobranchia</taxon>
        <taxon>Euthyneura</taxon>
        <taxon>Panpulmonata</taxon>
        <taxon>Sacoglossa</taxon>
        <taxon>Placobranchoidea</taxon>
        <taxon>Plakobranchidae</taxon>
        <taxon>Plakobranchus</taxon>
    </lineage>
</organism>